<protein>
    <recommendedName>
        <fullName evidence="3">Ribosomal protein</fullName>
    </recommendedName>
</protein>
<accession>A0AAV5TTJ5</accession>
<dbReference type="Proteomes" id="UP001432027">
    <property type="component" value="Unassembled WGS sequence"/>
</dbReference>
<dbReference type="EMBL" id="BTSX01000004">
    <property type="protein sequence ID" value="GMS97590.1"/>
    <property type="molecule type" value="Genomic_DNA"/>
</dbReference>
<evidence type="ECO:0008006" key="3">
    <source>
        <dbReference type="Google" id="ProtNLM"/>
    </source>
</evidence>
<gene>
    <name evidence="1" type="ORF">PENTCL1PPCAC_19765</name>
</gene>
<organism evidence="1 2">
    <name type="scientific">Pristionchus entomophagus</name>
    <dbReference type="NCBI Taxonomy" id="358040"/>
    <lineage>
        <taxon>Eukaryota</taxon>
        <taxon>Metazoa</taxon>
        <taxon>Ecdysozoa</taxon>
        <taxon>Nematoda</taxon>
        <taxon>Chromadorea</taxon>
        <taxon>Rhabditida</taxon>
        <taxon>Rhabditina</taxon>
        <taxon>Diplogasteromorpha</taxon>
        <taxon>Diplogasteroidea</taxon>
        <taxon>Neodiplogasteridae</taxon>
        <taxon>Pristionchus</taxon>
    </lineage>
</organism>
<name>A0AAV5TTJ5_9BILA</name>
<feature type="non-terminal residue" evidence="1">
    <location>
        <position position="1"/>
    </location>
</feature>
<comment type="caution">
    <text evidence="1">The sequence shown here is derived from an EMBL/GenBank/DDBJ whole genome shotgun (WGS) entry which is preliminary data.</text>
</comment>
<keyword evidence="2" id="KW-1185">Reference proteome</keyword>
<proteinExistence type="predicted"/>
<dbReference type="AlphaFoldDB" id="A0AAV5TTJ5"/>
<evidence type="ECO:0000313" key="1">
    <source>
        <dbReference type="EMBL" id="GMS97590.1"/>
    </source>
</evidence>
<evidence type="ECO:0000313" key="2">
    <source>
        <dbReference type="Proteomes" id="UP001432027"/>
    </source>
</evidence>
<reference evidence="1" key="1">
    <citation type="submission" date="2023-10" db="EMBL/GenBank/DDBJ databases">
        <title>Genome assembly of Pristionchus species.</title>
        <authorList>
            <person name="Yoshida K."/>
            <person name="Sommer R.J."/>
        </authorList>
    </citation>
    <scope>NUCLEOTIDE SEQUENCE</scope>
    <source>
        <strain evidence="1">RS0144</strain>
    </source>
</reference>
<sequence>LREKQYQYEIRLHPRPSLLIHRTGCPGQANRRWRTKHAGPSRLWIQRRTRLLRRSSNCSS</sequence>